<evidence type="ECO:0000256" key="1">
    <source>
        <dbReference type="SAM" id="MobiDB-lite"/>
    </source>
</evidence>
<dbReference type="Proteomes" id="UP000007431">
    <property type="component" value="Unassembled WGS sequence"/>
</dbReference>
<reference evidence="2 3" key="1">
    <citation type="journal article" date="2010" name="Nat. Biotechnol.">
        <title>Genome sequence of the model mushroom Schizophyllum commune.</title>
        <authorList>
            <person name="Ohm R.A."/>
            <person name="de Jong J.F."/>
            <person name="Lugones L.G."/>
            <person name="Aerts A."/>
            <person name="Kothe E."/>
            <person name="Stajich J.E."/>
            <person name="de Vries R.P."/>
            <person name="Record E."/>
            <person name="Levasseur A."/>
            <person name="Baker S.E."/>
            <person name="Bartholomew K.A."/>
            <person name="Coutinho P.M."/>
            <person name="Erdmann S."/>
            <person name="Fowler T.J."/>
            <person name="Gathman A.C."/>
            <person name="Lombard V."/>
            <person name="Henrissat B."/>
            <person name="Knabe N."/>
            <person name="Kuees U."/>
            <person name="Lilly W.W."/>
            <person name="Lindquist E."/>
            <person name="Lucas S."/>
            <person name="Magnuson J.K."/>
            <person name="Piumi F."/>
            <person name="Raudaskoski M."/>
            <person name="Salamov A."/>
            <person name="Schmutz J."/>
            <person name="Schwarze F.W.M.R."/>
            <person name="vanKuyk P.A."/>
            <person name="Horton J.S."/>
            <person name="Grigoriev I.V."/>
            <person name="Woesten H.A.B."/>
        </authorList>
    </citation>
    <scope>NUCLEOTIDE SEQUENCE [LARGE SCALE GENOMIC DNA]</scope>
    <source>
        <strain evidence="3">H4-8 / FGSC 9210</strain>
    </source>
</reference>
<feature type="region of interest" description="Disordered" evidence="1">
    <location>
        <begin position="47"/>
        <end position="78"/>
    </location>
</feature>
<dbReference type="GeneID" id="9594063"/>
<dbReference type="EMBL" id="GL377309">
    <property type="protein sequence ID" value="EFI94810.1"/>
    <property type="molecule type" value="Genomic_DNA"/>
</dbReference>
<evidence type="ECO:0000313" key="2">
    <source>
        <dbReference type="EMBL" id="EFI94810.1"/>
    </source>
</evidence>
<keyword evidence="3" id="KW-1185">Reference proteome</keyword>
<dbReference type="InParanoid" id="D8QBT3"/>
<dbReference type="RefSeq" id="XP_003029713.1">
    <property type="nucleotide sequence ID" value="XM_003029667.1"/>
</dbReference>
<dbReference type="KEGG" id="scm:SCHCO_02510171"/>
<accession>D8QBT3</accession>
<organism evidence="3">
    <name type="scientific">Schizophyllum commune (strain H4-8 / FGSC 9210)</name>
    <name type="common">Split gill fungus</name>
    <dbReference type="NCBI Taxonomy" id="578458"/>
    <lineage>
        <taxon>Eukaryota</taxon>
        <taxon>Fungi</taxon>
        <taxon>Dikarya</taxon>
        <taxon>Basidiomycota</taxon>
        <taxon>Agaricomycotina</taxon>
        <taxon>Agaricomycetes</taxon>
        <taxon>Agaricomycetidae</taxon>
        <taxon>Agaricales</taxon>
        <taxon>Schizophyllaceae</taxon>
        <taxon>Schizophyllum</taxon>
    </lineage>
</organism>
<proteinExistence type="predicted"/>
<name>D8QBT3_SCHCM</name>
<dbReference type="HOGENOM" id="CLU_1403187_0_0_1"/>
<sequence>MPATCGTPANRPPLLLSYTTSLVQGCQHPFRWTPASSGASAPCTIRAPRPPFRPHRHPTRRSTPIGGSRPPRRQCHTPTHALHTPLRALRVARTPLTFALSPSSVSLPSRYPSPSSHLGFVVSCADSSGFRIRFALSNSWTRIHGMGTMAVGSYTDAPVHSLCLLTASPNSGKRLPLDEFVALDTTPTRCICTT</sequence>
<dbReference type="VEuPathDB" id="FungiDB:SCHCODRAFT_02510171"/>
<protein>
    <submittedName>
        <fullName evidence="2">Expressed protein</fullName>
    </submittedName>
</protein>
<dbReference type="AlphaFoldDB" id="D8QBT3"/>
<evidence type="ECO:0000313" key="3">
    <source>
        <dbReference type="Proteomes" id="UP000007431"/>
    </source>
</evidence>
<gene>
    <name evidence="2" type="ORF">SCHCODRAFT_85718</name>
</gene>